<accession>A0AAV4BNR7</accession>
<keyword evidence="2" id="KW-1185">Reference proteome</keyword>
<dbReference type="AlphaFoldDB" id="A0AAV4BNR7"/>
<gene>
    <name evidence="1" type="ORF">PoB_004751200</name>
</gene>
<reference evidence="1 2" key="1">
    <citation type="journal article" date="2021" name="Elife">
        <title>Chloroplast acquisition without the gene transfer in kleptoplastic sea slugs, Plakobranchus ocellatus.</title>
        <authorList>
            <person name="Maeda T."/>
            <person name="Takahashi S."/>
            <person name="Yoshida T."/>
            <person name="Shimamura S."/>
            <person name="Takaki Y."/>
            <person name="Nagai Y."/>
            <person name="Toyoda A."/>
            <person name="Suzuki Y."/>
            <person name="Arimoto A."/>
            <person name="Ishii H."/>
            <person name="Satoh N."/>
            <person name="Nishiyama T."/>
            <person name="Hasebe M."/>
            <person name="Maruyama T."/>
            <person name="Minagawa J."/>
            <person name="Obokata J."/>
            <person name="Shigenobu S."/>
        </authorList>
    </citation>
    <scope>NUCLEOTIDE SEQUENCE [LARGE SCALE GENOMIC DNA]</scope>
</reference>
<organism evidence="1 2">
    <name type="scientific">Plakobranchus ocellatus</name>
    <dbReference type="NCBI Taxonomy" id="259542"/>
    <lineage>
        <taxon>Eukaryota</taxon>
        <taxon>Metazoa</taxon>
        <taxon>Spiralia</taxon>
        <taxon>Lophotrochozoa</taxon>
        <taxon>Mollusca</taxon>
        <taxon>Gastropoda</taxon>
        <taxon>Heterobranchia</taxon>
        <taxon>Euthyneura</taxon>
        <taxon>Panpulmonata</taxon>
        <taxon>Sacoglossa</taxon>
        <taxon>Placobranchoidea</taxon>
        <taxon>Plakobranchidae</taxon>
        <taxon>Plakobranchus</taxon>
    </lineage>
</organism>
<protein>
    <submittedName>
        <fullName evidence="1">Uncharacterized protein</fullName>
    </submittedName>
</protein>
<evidence type="ECO:0000313" key="2">
    <source>
        <dbReference type="Proteomes" id="UP000735302"/>
    </source>
</evidence>
<dbReference type="Proteomes" id="UP000735302">
    <property type="component" value="Unassembled WGS sequence"/>
</dbReference>
<name>A0AAV4BNR7_9GAST</name>
<dbReference type="EMBL" id="BLXT01005251">
    <property type="protein sequence ID" value="GFO21007.1"/>
    <property type="molecule type" value="Genomic_DNA"/>
</dbReference>
<evidence type="ECO:0000313" key="1">
    <source>
        <dbReference type="EMBL" id="GFO21007.1"/>
    </source>
</evidence>
<proteinExistence type="predicted"/>
<sequence length="120" mass="13445">MTSGLSKLGILDDHRSIKPWPPARWPQRYDLSKKSSMTSIAGQAVFCSFLHLYQGTSRILLFSSSLPGDKPYSALFSISTRGQAVFCSFLHLYQGTSRILLIFGNDFSSSLIKLYSKHHV</sequence>
<comment type="caution">
    <text evidence="1">The sequence shown here is derived from an EMBL/GenBank/DDBJ whole genome shotgun (WGS) entry which is preliminary data.</text>
</comment>